<protein>
    <submittedName>
        <fullName evidence="1">Uncharacterized protein</fullName>
    </submittedName>
</protein>
<organismHost>
    <name type="scientific">Pseudomonas chlororaphis</name>
    <dbReference type="NCBI Taxonomy" id="587753"/>
</organismHost>
<sequence length="158" mass="16978">MTTERKPAPEITDPWLREHAASISEGAQMLFDQRALSAAAQGAKSMINSWVGEAIQTAVSAALTMERPKPDPEAKAILDGSVCAITIGQCEELLLQIDDDKARAAVHSTVEHVLEVINDQFYLTPKVQASVDGTLTTRPAPVDSIDANLALLWEAVSN</sequence>
<gene>
    <name evidence="1" type="ORF">201phi2-1p378</name>
</gene>
<dbReference type="Proteomes" id="UP000002421">
    <property type="component" value="Segment"/>
</dbReference>
<organism evidence="1 2">
    <name type="scientific">Pseudomonas phage 201phi2-1</name>
    <name type="common">Pseudomonas chlororaphis phage 201phi2-1</name>
    <dbReference type="NCBI Taxonomy" id="198110"/>
    <lineage>
        <taxon>Viruses</taxon>
        <taxon>Duplodnaviria</taxon>
        <taxon>Heunggongvirae</taxon>
        <taxon>Uroviricota</taxon>
        <taxon>Caudoviricetes</taxon>
        <taxon>Chimalliviridae</taxon>
        <taxon>Serwervirus</taxon>
        <taxon>Serwervirus 201phi21</taxon>
    </lineage>
</organism>
<keyword evidence="2" id="KW-1185">Reference proteome</keyword>
<dbReference type="EMBL" id="EU197055">
    <property type="protein sequence ID" value="ABY63203.1"/>
    <property type="molecule type" value="Genomic_DNA"/>
</dbReference>
<evidence type="ECO:0000313" key="1">
    <source>
        <dbReference type="EMBL" id="ABY63203.1"/>
    </source>
</evidence>
<evidence type="ECO:0000313" key="2">
    <source>
        <dbReference type="Proteomes" id="UP000002421"/>
    </source>
</evidence>
<name>B3FJN8_BP201</name>
<dbReference type="KEGG" id="vg:6372538"/>
<reference evidence="1 2" key="1">
    <citation type="journal article" date="2008" name="Virology">
        <title>Characterization of Pseudomonas chlororaphis myovirus 201varphi2-1 via genomic sequencing, mass spectrometry, and electron microscopy.</title>
        <authorList>
            <person name="Thomas J.A."/>
            <person name="Rolando M.R."/>
            <person name="Carroll C.A."/>
            <person name="Shen P.S."/>
            <person name="Belnap D.M."/>
            <person name="Weintraub S.T."/>
            <person name="Serwer P."/>
            <person name="Hardies S.C."/>
        </authorList>
    </citation>
    <scope>NUCLEOTIDE SEQUENCE</scope>
</reference>
<proteinExistence type="predicted"/>
<dbReference type="RefSeq" id="YP_001957099.1">
    <property type="nucleotide sequence ID" value="NC_010821.1"/>
</dbReference>
<accession>B3FJN8</accession>